<dbReference type="Gene3D" id="3.40.720.10">
    <property type="entry name" value="Alkaline Phosphatase, subunit A"/>
    <property type="match status" value="1"/>
</dbReference>
<keyword evidence="6" id="KW-1185">Reference proteome</keyword>
<keyword evidence="1" id="KW-0479">Metal-binding</keyword>
<dbReference type="RefSeq" id="WP_119351488.1">
    <property type="nucleotide sequence ID" value="NZ_QWET01000019.1"/>
</dbReference>
<evidence type="ECO:0000256" key="3">
    <source>
        <dbReference type="SAM" id="SignalP"/>
    </source>
</evidence>
<evidence type="ECO:0000313" key="5">
    <source>
        <dbReference type="EMBL" id="RIH63520.1"/>
    </source>
</evidence>
<keyword evidence="2" id="KW-0378">Hydrolase</keyword>
<organism evidence="5 6">
    <name type="scientific">Mariniphaga sediminis</name>
    <dbReference type="NCBI Taxonomy" id="1628158"/>
    <lineage>
        <taxon>Bacteria</taxon>
        <taxon>Pseudomonadati</taxon>
        <taxon>Bacteroidota</taxon>
        <taxon>Bacteroidia</taxon>
        <taxon>Marinilabiliales</taxon>
        <taxon>Prolixibacteraceae</taxon>
        <taxon>Mariniphaga</taxon>
    </lineage>
</organism>
<accession>A0A399CZL1</accession>
<dbReference type="SUPFAM" id="SSF53649">
    <property type="entry name" value="Alkaline phosphatase-like"/>
    <property type="match status" value="1"/>
</dbReference>
<dbReference type="PANTHER" id="PTHR45953:SF1">
    <property type="entry name" value="IDURONATE 2-SULFATASE"/>
    <property type="match status" value="1"/>
</dbReference>
<gene>
    <name evidence="5" type="ORF">D1164_19000</name>
</gene>
<dbReference type="InterPro" id="IPR017850">
    <property type="entry name" value="Alkaline_phosphatase_core_sf"/>
</dbReference>
<feature type="domain" description="Sulfatase N-terminal" evidence="4">
    <location>
        <begin position="32"/>
        <end position="358"/>
    </location>
</feature>
<dbReference type="InterPro" id="IPR000917">
    <property type="entry name" value="Sulfatase_N"/>
</dbReference>
<dbReference type="OrthoDB" id="9762324at2"/>
<dbReference type="Pfam" id="PF00884">
    <property type="entry name" value="Sulfatase"/>
    <property type="match status" value="1"/>
</dbReference>
<dbReference type="GO" id="GO:0005737">
    <property type="term" value="C:cytoplasm"/>
    <property type="evidence" value="ECO:0007669"/>
    <property type="project" value="TreeGrafter"/>
</dbReference>
<evidence type="ECO:0000256" key="2">
    <source>
        <dbReference type="ARBA" id="ARBA00022801"/>
    </source>
</evidence>
<evidence type="ECO:0000259" key="4">
    <source>
        <dbReference type="Pfam" id="PF00884"/>
    </source>
</evidence>
<keyword evidence="3" id="KW-0732">Signal</keyword>
<protein>
    <recommendedName>
        <fullName evidence="4">Sulfatase N-terminal domain-containing protein</fullName>
    </recommendedName>
</protein>
<dbReference type="GO" id="GO:0008484">
    <property type="term" value="F:sulfuric ester hydrolase activity"/>
    <property type="evidence" value="ECO:0007669"/>
    <property type="project" value="TreeGrafter"/>
</dbReference>
<proteinExistence type="predicted"/>
<dbReference type="EMBL" id="QWET01000019">
    <property type="protein sequence ID" value="RIH63520.1"/>
    <property type="molecule type" value="Genomic_DNA"/>
</dbReference>
<dbReference type="AlphaFoldDB" id="A0A399CZL1"/>
<comment type="caution">
    <text evidence="5">The sequence shown here is derived from an EMBL/GenBank/DDBJ whole genome shotgun (WGS) entry which is preliminary data.</text>
</comment>
<dbReference type="GO" id="GO:0046872">
    <property type="term" value="F:metal ion binding"/>
    <property type="evidence" value="ECO:0007669"/>
    <property type="project" value="UniProtKB-KW"/>
</dbReference>
<dbReference type="Proteomes" id="UP000266441">
    <property type="component" value="Unassembled WGS sequence"/>
</dbReference>
<feature type="signal peptide" evidence="3">
    <location>
        <begin position="1"/>
        <end position="25"/>
    </location>
</feature>
<name>A0A399CZL1_9BACT</name>
<evidence type="ECO:0000256" key="1">
    <source>
        <dbReference type="ARBA" id="ARBA00022723"/>
    </source>
</evidence>
<dbReference type="PANTHER" id="PTHR45953">
    <property type="entry name" value="IDURONATE 2-SULFATASE"/>
    <property type="match status" value="1"/>
</dbReference>
<sequence length="484" mass="55583">MVKTNLQLLKLSFLFFFLLTLRAGAEGGGEKPNIIFIICDQMRGDAFGAAGNEVVHTPHLDRLAKSGVMFTNNFSNNPVCLASRISMFSGKYATETGVLSNSYPEEKHLEFEKSLPWHFKEAGYRTGYIGKNHTYRKKELKNFDTLTLRGREEFRAYSKYVPPFWHSDTFWPEEDCNPGKNTRDAIDFIQDEGNGQPFFLVVSYFDPHPPYMAPSEYSSKYCASEMELPGYIDPGQLGSRLSNQQKALHYDKISETDLKETMRYYYASIEWGVDHQVGQLVEALQKEGMDENTIIVFTSDHGDFMGQHKMVRKGMFLYDALLHVPMIWYAPGIIREGLAIDEVSQNVDIFPTLLDFAGLQIPEYLAGQSLKNQLLGNKPARATQHKVFAHATYSDLPEGYWNDPEPYFDPQSDVPFHTRVQQLTWENESTTRMVRTTDWKLILSDTHKPELYFMDGGNVEKENVYGKPGYNEKFLELKKMLEEK</sequence>
<reference evidence="5 6" key="1">
    <citation type="journal article" date="2015" name="Int. J. Syst. Evol. Microbiol.">
        <title>Mariniphaga sediminis sp. nov., isolated from coastal sediment.</title>
        <authorList>
            <person name="Wang F.Q."/>
            <person name="Shen Q.Y."/>
            <person name="Chen G.J."/>
            <person name="Du Z.J."/>
        </authorList>
    </citation>
    <scope>NUCLEOTIDE SEQUENCE [LARGE SCALE GENOMIC DNA]</scope>
    <source>
        <strain evidence="5 6">SY21</strain>
    </source>
</reference>
<evidence type="ECO:0000313" key="6">
    <source>
        <dbReference type="Proteomes" id="UP000266441"/>
    </source>
</evidence>
<feature type="chain" id="PRO_5017294303" description="Sulfatase N-terminal domain-containing protein" evidence="3">
    <location>
        <begin position="26"/>
        <end position="484"/>
    </location>
</feature>